<evidence type="ECO:0000313" key="2">
    <source>
        <dbReference type="Proteomes" id="UP001219525"/>
    </source>
</evidence>
<organism evidence="1 2">
    <name type="scientific">Mycena pura</name>
    <dbReference type="NCBI Taxonomy" id="153505"/>
    <lineage>
        <taxon>Eukaryota</taxon>
        <taxon>Fungi</taxon>
        <taxon>Dikarya</taxon>
        <taxon>Basidiomycota</taxon>
        <taxon>Agaricomycotina</taxon>
        <taxon>Agaricomycetes</taxon>
        <taxon>Agaricomycetidae</taxon>
        <taxon>Agaricales</taxon>
        <taxon>Marasmiineae</taxon>
        <taxon>Mycenaceae</taxon>
        <taxon>Mycena</taxon>
    </lineage>
</organism>
<dbReference type="Proteomes" id="UP001219525">
    <property type="component" value="Unassembled WGS sequence"/>
</dbReference>
<protein>
    <submittedName>
        <fullName evidence="1">Uncharacterized protein</fullName>
    </submittedName>
</protein>
<keyword evidence="2" id="KW-1185">Reference proteome</keyword>
<evidence type="ECO:0000313" key="1">
    <source>
        <dbReference type="EMBL" id="KAJ7194850.1"/>
    </source>
</evidence>
<comment type="caution">
    <text evidence="1">The sequence shown here is derived from an EMBL/GenBank/DDBJ whole genome shotgun (WGS) entry which is preliminary data.</text>
</comment>
<sequence>MDKSEAAPLFSLGRLKYKSSFHPKIGTFLSTVVVIFLHFHSYCPWFTYRSFPKEDCPSLPPIKFRLKRLAHPLTHHKLSAHHPDGRNSINLFTWTNEDGRLDGEGLELKFKWEWKVGLQPFPLKGLVNGKQLVNKQLNVSISATFMQSRAATTGVILRRSDHPHLGVPGPQRQAGPSARLANADNSEAFNAAMRRIGPLWQFEGSVKRKLNGWSLNGKGRQDKVGWVARVVPEGLMQRAVLCVRRSTCSTTPKLVEANMVITESTNHDPRSGVCARSTVYGSTEYDPLFRTRARRCEEYLTRVTLNTEPERLAEMPQCRRLRGKAK</sequence>
<gene>
    <name evidence="1" type="ORF">GGX14DRAFT_404407</name>
</gene>
<dbReference type="EMBL" id="JARJCW010000095">
    <property type="protein sequence ID" value="KAJ7194850.1"/>
    <property type="molecule type" value="Genomic_DNA"/>
</dbReference>
<reference evidence="1" key="1">
    <citation type="submission" date="2023-03" db="EMBL/GenBank/DDBJ databases">
        <title>Massive genome expansion in bonnet fungi (Mycena s.s.) driven by repeated elements and novel gene families across ecological guilds.</title>
        <authorList>
            <consortium name="Lawrence Berkeley National Laboratory"/>
            <person name="Harder C.B."/>
            <person name="Miyauchi S."/>
            <person name="Viragh M."/>
            <person name="Kuo A."/>
            <person name="Thoen E."/>
            <person name="Andreopoulos B."/>
            <person name="Lu D."/>
            <person name="Skrede I."/>
            <person name="Drula E."/>
            <person name="Henrissat B."/>
            <person name="Morin E."/>
            <person name="Kohler A."/>
            <person name="Barry K."/>
            <person name="LaButti K."/>
            <person name="Morin E."/>
            <person name="Salamov A."/>
            <person name="Lipzen A."/>
            <person name="Mereny Z."/>
            <person name="Hegedus B."/>
            <person name="Baldrian P."/>
            <person name="Stursova M."/>
            <person name="Weitz H."/>
            <person name="Taylor A."/>
            <person name="Grigoriev I.V."/>
            <person name="Nagy L.G."/>
            <person name="Martin F."/>
            <person name="Kauserud H."/>
        </authorList>
    </citation>
    <scope>NUCLEOTIDE SEQUENCE</scope>
    <source>
        <strain evidence="1">9144</strain>
    </source>
</reference>
<dbReference type="AlphaFoldDB" id="A0AAD6UY26"/>
<proteinExistence type="predicted"/>
<name>A0AAD6UY26_9AGAR</name>
<accession>A0AAD6UY26</accession>